<dbReference type="PANTHER" id="PTHR30238">
    <property type="entry name" value="MEMBRANE BOUND PREDICTED REDOX MODULATOR"/>
    <property type="match status" value="1"/>
</dbReference>
<comment type="similarity">
    <text evidence="2">Belongs to the TerC family.</text>
</comment>
<feature type="transmembrane region" description="Helical" evidence="6">
    <location>
        <begin position="146"/>
        <end position="168"/>
    </location>
</feature>
<evidence type="ECO:0000256" key="6">
    <source>
        <dbReference type="SAM" id="Phobius"/>
    </source>
</evidence>
<keyword evidence="3 6" id="KW-0812">Transmembrane</keyword>
<gene>
    <name evidence="7" type="ORF">GNY06_12440</name>
</gene>
<dbReference type="InterPro" id="IPR005496">
    <property type="entry name" value="Integral_membrane_TerC"/>
</dbReference>
<accession>A0A845PZB1</accession>
<dbReference type="AlphaFoldDB" id="A0A845PZB1"/>
<keyword evidence="4 6" id="KW-1133">Transmembrane helix</keyword>
<dbReference type="GO" id="GO:0016020">
    <property type="term" value="C:membrane"/>
    <property type="evidence" value="ECO:0007669"/>
    <property type="project" value="UniProtKB-SubCell"/>
</dbReference>
<comment type="caution">
    <text evidence="7">The sequence shown here is derived from an EMBL/GenBank/DDBJ whole genome shotgun (WGS) entry which is preliminary data.</text>
</comment>
<comment type="subcellular location">
    <subcellularLocation>
        <location evidence="1">Membrane</location>
        <topology evidence="1">Multi-pass membrane protein</topology>
    </subcellularLocation>
</comment>
<dbReference type="Pfam" id="PF03741">
    <property type="entry name" value="TerC"/>
    <property type="match status" value="1"/>
</dbReference>
<dbReference type="PANTHER" id="PTHR30238:SF0">
    <property type="entry name" value="THYLAKOID MEMBRANE PROTEIN TERC, CHLOROPLASTIC"/>
    <property type="match status" value="1"/>
</dbReference>
<keyword evidence="8" id="KW-1185">Reference proteome</keyword>
<dbReference type="RefSeq" id="WP_166520396.1">
    <property type="nucleotide sequence ID" value="NZ_JAAABJ010000642.1"/>
</dbReference>
<feature type="transmembrane region" description="Helical" evidence="6">
    <location>
        <begin position="174"/>
        <end position="192"/>
    </location>
</feature>
<sequence>MNGELLFIIAFLALIVFLLVVDLGLLSKRNKNSINANEVSPKKALTMSLLVIGIALGFYFFLANYGNYLHNIDSIESLQKTINKHHLSLKVIPGDLEASLKLYNKNIALEYITGYIVEYALSIDNIFVILLIFSSFKVAKTNYHKVLIWGILGAILMRFIFIFVGASLLNRFEWIMYIFGAFLIFTGIRMFFSKEEEQLDTEKHPVVKFAHKYFMVHNRFEGGRFFVVIDGVRKITPLFLVLLIIEFTDLIFAVDSIPAIFSVTKDPYIVFFSNIFAILGLRSMFFLLANIVGKFRYLKTGLAFLLSFIGLKMIFHHFLDAWGFKTVHSLIIILIILGGSIIASLLIPPSNKPIAGEGK</sequence>
<reference evidence="7 8" key="1">
    <citation type="submission" date="2019-11" db="EMBL/GenBank/DDBJ databases">
        <title>Characterization of Elizabethkingia argenteiflava sp. nov., isolated from inner surface of Soybean Pods.</title>
        <authorList>
            <person name="Mo S."/>
        </authorList>
    </citation>
    <scope>NUCLEOTIDE SEQUENCE [LARGE SCALE GENOMIC DNA]</scope>
    <source>
        <strain evidence="7 8">YB22</strain>
    </source>
</reference>
<dbReference type="InterPro" id="IPR022369">
    <property type="entry name" value="Integral_membrane_TerC_rswitch"/>
</dbReference>
<evidence type="ECO:0000313" key="7">
    <source>
        <dbReference type="EMBL" id="NAW52146.1"/>
    </source>
</evidence>
<evidence type="ECO:0000256" key="2">
    <source>
        <dbReference type="ARBA" id="ARBA00007511"/>
    </source>
</evidence>
<feature type="transmembrane region" description="Helical" evidence="6">
    <location>
        <begin position="325"/>
        <end position="347"/>
    </location>
</feature>
<dbReference type="NCBIfam" id="TIGR03718">
    <property type="entry name" value="R_switched_Alx"/>
    <property type="match status" value="1"/>
</dbReference>
<keyword evidence="5 6" id="KW-0472">Membrane</keyword>
<feature type="transmembrane region" description="Helical" evidence="6">
    <location>
        <begin position="238"/>
        <end position="261"/>
    </location>
</feature>
<feature type="transmembrane region" description="Helical" evidence="6">
    <location>
        <begin position="112"/>
        <end position="134"/>
    </location>
</feature>
<evidence type="ECO:0000256" key="1">
    <source>
        <dbReference type="ARBA" id="ARBA00004141"/>
    </source>
</evidence>
<organism evidence="7 8">
    <name type="scientific">Elizabethkingia argenteiflava</name>
    <dbReference type="NCBI Taxonomy" id="2681556"/>
    <lineage>
        <taxon>Bacteria</taxon>
        <taxon>Pseudomonadati</taxon>
        <taxon>Bacteroidota</taxon>
        <taxon>Flavobacteriia</taxon>
        <taxon>Flavobacteriales</taxon>
        <taxon>Weeksellaceae</taxon>
        <taxon>Elizabethkingia</taxon>
    </lineage>
</organism>
<feature type="transmembrane region" description="Helical" evidence="6">
    <location>
        <begin position="6"/>
        <end position="25"/>
    </location>
</feature>
<evidence type="ECO:0000313" key="8">
    <source>
        <dbReference type="Proteomes" id="UP000553459"/>
    </source>
</evidence>
<evidence type="ECO:0000256" key="5">
    <source>
        <dbReference type="ARBA" id="ARBA00023136"/>
    </source>
</evidence>
<name>A0A845PZB1_9FLAO</name>
<feature type="transmembrane region" description="Helical" evidence="6">
    <location>
        <begin position="267"/>
        <end position="289"/>
    </location>
</feature>
<protein>
    <submittedName>
        <fullName evidence="7">TerC/Alx family metal homeostasis membrane protein</fullName>
    </submittedName>
</protein>
<evidence type="ECO:0000256" key="3">
    <source>
        <dbReference type="ARBA" id="ARBA00022692"/>
    </source>
</evidence>
<dbReference type="EMBL" id="JAAABJ010000642">
    <property type="protein sequence ID" value="NAW52146.1"/>
    <property type="molecule type" value="Genomic_DNA"/>
</dbReference>
<proteinExistence type="inferred from homology"/>
<dbReference type="Proteomes" id="UP000553459">
    <property type="component" value="Unassembled WGS sequence"/>
</dbReference>
<feature type="transmembrane region" description="Helical" evidence="6">
    <location>
        <begin position="301"/>
        <end position="319"/>
    </location>
</feature>
<evidence type="ECO:0000256" key="4">
    <source>
        <dbReference type="ARBA" id="ARBA00022989"/>
    </source>
</evidence>
<feature type="transmembrane region" description="Helical" evidence="6">
    <location>
        <begin position="45"/>
        <end position="62"/>
    </location>
</feature>